<reference evidence="1" key="1">
    <citation type="journal article" date="2020" name="Nature">
        <title>Giant virus diversity and host interactions through global metagenomics.</title>
        <authorList>
            <person name="Schulz F."/>
            <person name="Roux S."/>
            <person name="Paez-Espino D."/>
            <person name="Jungbluth S."/>
            <person name="Walsh D.A."/>
            <person name="Denef V.J."/>
            <person name="McMahon K.D."/>
            <person name="Konstantinidis K.T."/>
            <person name="Eloe-Fadrosh E.A."/>
            <person name="Kyrpides N.C."/>
            <person name="Woyke T."/>
        </authorList>
    </citation>
    <scope>NUCLEOTIDE SEQUENCE</scope>
    <source>
        <strain evidence="1">GVMAG-M-3300025676-16</strain>
    </source>
</reference>
<protein>
    <submittedName>
        <fullName evidence="1">Uncharacterized protein</fullName>
    </submittedName>
</protein>
<dbReference type="EMBL" id="MN740294">
    <property type="protein sequence ID" value="QHT98614.1"/>
    <property type="molecule type" value="Genomic_DNA"/>
</dbReference>
<accession>A0A6C0IZ41</accession>
<proteinExistence type="predicted"/>
<organism evidence="1">
    <name type="scientific">viral metagenome</name>
    <dbReference type="NCBI Taxonomy" id="1070528"/>
    <lineage>
        <taxon>unclassified sequences</taxon>
        <taxon>metagenomes</taxon>
        <taxon>organismal metagenomes</taxon>
    </lineage>
</organism>
<evidence type="ECO:0000313" key="1">
    <source>
        <dbReference type="EMBL" id="QHT98614.1"/>
    </source>
</evidence>
<sequence length="75" mass="8817">MSSNNLYDIKDLCIMINKRKKRKVYIPEIILTKLDKYSLYLDTICEFTLAFDKDTGNHIKNLILKHINNSIAENI</sequence>
<name>A0A6C0IZ41_9ZZZZ</name>
<dbReference type="AlphaFoldDB" id="A0A6C0IZ41"/>